<organism evidence="1 2">
    <name type="scientific">Melastoma candidum</name>
    <dbReference type="NCBI Taxonomy" id="119954"/>
    <lineage>
        <taxon>Eukaryota</taxon>
        <taxon>Viridiplantae</taxon>
        <taxon>Streptophyta</taxon>
        <taxon>Embryophyta</taxon>
        <taxon>Tracheophyta</taxon>
        <taxon>Spermatophyta</taxon>
        <taxon>Magnoliopsida</taxon>
        <taxon>eudicotyledons</taxon>
        <taxon>Gunneridae</taxon>
        <taxon>Pentapetalae</taxon>
        <taxon>rosids</taxon>
        <taxon>malvids</taxon>
        <taxon>Myrtales</taxon>
        <taxon>Melastomataceae</taxon>
        <taxon>Melastomatoideae</taxon>
        <taxon>Melastomateae</taxon>
        <taxon>Melastoma</taxon>
    </lineage>
</organism>
<keyword evidence="2" id="KW-1185">Reference proteome</keyword>
<dbReference type="EMBL" id="CM042885">
    <property type="protein sequence ID" value="KAI4366150.1"/>
    <property type="molecule type" value="Genomic_DNA"/>
</dbReference>
<evidence type="ECO:0000313" key="2">
    <source>
        <dbReference type="Proteomes" id="UP001057402"/>
    </source>
</evidence>
<evidence type="ECO:0000313" key="1">
    <source>
        <dbReference type="EMBL" id="KAI4366150.1"/>
    </source>
</evidence>
<accession>A0ACB9QI86</accession>
<reference evidence="2" key="1">
    <citation type="journal article" date="2023" name="Front. Plant Sci.">
        <title>Chromosomal-level genome assembly of Melastoma candidum provides insights into trichome evolution.</title>
        <authorList>
            <person name="Zhong Y."/>
            <person name="Wu W."/>
            <person name="Sun C."/>
            <person name="Zou P."/>
            <person name="Liu Y."/>
            <person name="Dai S."/>
            <person name="Zhou R."/>
        </authorList>
    </citation>
    <scope>NUCLEOTIDE SEQUENCE [LARGE SCALE GENOMIC DNA]</scope>
</reference>
<dbReference type="Proteomes" id="UP001057402">
    <property type="component" value="Chromosome 6"/>
</dbReference>
<sequence length="276" mass="30644">MFIRSLVVKKPRAKIWRGSGIASEVVKSSDFSLPAFRKLAEYKSKGKEEKRRRLTQESFIGFAMSFLEVGRPGLLRWILQQKEIFPGASWSSKCSFEGVTLEQLIAHDVLLMVCTDPANCLTPEMKIIGNPLKGNPSILLGLVKKLRAIEVSNHKALLLAIVNGKPLLGASYMEEFPYNLEDIASTSWFSIVLVAAEVVSSVSSGLPFAFLEYHSRNPPPFHDEIVQNVLKCVSPISFSRSGPSGGAEIFRWFFWCIGPKLPNISRGFADLGIPQE</sequence>
<protein>
    <submittedName>
        <fullName evidence="1">Uncharacterized protein</fullName>
    </submittedName>
</protein>
<comment type="caution">
    <text evidence="1">The sequence shown here is derived from an EMBL/GenBank/DDBJ whole genome shotgun (WGS) entry which is preliminary data.</text>
</comment>
<name>A0ACB9QI86_9MYRT</name>
<proteinExistence type="predicted"/>
<gene>
    <name evidence="1" type="ORF">MLD38_022067</name>
</gene>